<reference evidence="2 3" key="1">
    <citation type="submission" date="2018-05" db="EMBL/GenBank/DDBJ databases">
        <title>The draft genome of strain NS-104.</title>
        <authorList>
            <person name="Hang P."/>
            <person name="Jiang J."/>
        </authorList>
    </citation>
    <scope>NUCLEOTIDE SEQUENCE [LARGE SCALE GENOMIC DNA]</scope>
    <source>
        <strain evidence="2 3">NS-104</strain>
    </source>
</reference>
<dbReference type="InterPro" id="IPR005303">
    <property type="entry name" value="MOCOS_middle"/>
</dbReference>
<dbReference type="OrthoDB" id="581532at2"/>
<sequence>MQSLGRIIEIWRYPVSSMGGEQMQEALLAPGGLEHDRLWGIVEKESGAIAAPENRKPWRPLPNLQSRIGASGIEVGNGEGDWFAVESAEAEDMASRFLDFPAAFKPHVPFGSEGEGKVAPRYQRADIHLLTTASMRELGDLLGKPEEVHPRRFRPNIVVETEPGFSGLVEHQLIGRKLVVGDAEITFTEPCARCTFTALAQGHLSFLPAVLHKISQHGQGGFGALCKVEGTATIRVGDRLNLAEA</sequence>
<accession>A0A2U2DUT7</accession>
<comment type="caution">
    <text evidence="2">The sequence shown here is derived from an EMBL/GenBank/DDBJ whole genome shotgun (WGS) entry which is preliminary data.</text>
</comment>
<dbReference type="SUPFAM" id="SSF50800">
    <property type="entry name" value="PK beta-barrel domain-like"/>
    <property type="match status" value="1"/>
</dbReference>
<evidence type="ECO:0000259" key="1">
    <source>
        <dbReference type="PROSITE" id="PS51340"/>
    </source>
</evidence>
<dbReference type="Pfam" id="PF03473">
    <property type="entry name" value="MOSC"/>
    <property type="match status" value="1"/>
</dbReference>
<dbReference type="RefSeq" id="WP_109457083.1">
    <property type="nucleotide sequence ID" value="NZ_QFBC01000002.1"/>
</dbReference>
<organism evidence="2 3">
    <name type="scientific">Metarhizobium album</name>
    <dbReference type="NCBI Taxonomy" id="2182425"/>
    <lineage>
        <taxon>Bacteria</taxon>
        <taxon>Pseudomonadati</taxon>
        <taxon>Pseudomonadota</taxon>
        <taxon>Alphaproteobacteria</taxon>
        <taxon>Hyphomicrobiales</taxon>
        <taxon>Rhizobiaceae</taxon>
        <taxon>Metarhizobium</taxon>
    </lineage>
</organism>
<dbReference type="Gene3D" id="2.40.33.20">
    <property type="entry name" value="PK beta-barrel domain-like"/>
    <property type="match status" value="1"/>
</dbReference>
<keyword evidence="3" id="KW-1185">Reference proteome</keyword>
<protein>
    <recommendedName>
        <fullName evidence="1">MOSC domain-containing protein</fullName>
    </recommendedName>
</protein>
<dbReference type="PROSITE" id="PS51340">
    <property type="entry name" value="MOSC"/>
    <property type="match status" value="1"/>
</dbReference>
<dbReference type="Proteomes" id="UP000245252">
    <property type="component" value="Unassembled WGS sequence"/>
</dbReference>
<feature type="domain" description="MOSC" evidence="1">
    <location>
        <begin position="96"/>
        <end position="243"/>
    </location>
</feature>
<dbReference type="Pfam" id="PF03476">
    <property type="entry name" value="MOSC_N"/>
    <property type="match status" value="1"/>
</dbReference>
<dbReference type="InterPro" id="IPR005302">
    <property type="entry name" value="MoCF_Sase_C"/>
</dbReference>
<dbReference type="GO" id="GO:0003824">
    <property type="term" value="F:catalytic activity"/>
    <property type="evidence" value="ECO:0007669"/>
    <property type="project" value="InterPro"/>
</dbReference>
<dbReference type="GO" id="GO:0030151">
    <property type="term" value="F:molybdenum ion binding"/>
    <property type="evidence" value="ECO:0007669"/>
    <property type="project" value="InterPro"/>
</dbReference>
<dbReference type="InterPro" id="IPR011037">
    <property type="entry name" value="Pyrv_Knase-like_insert_dom_sf"/>
</dbReference>
<dbReference type="GO" id="GO:0030170">
    <property type="term" value="F:pyridoxal phosphate binding"/>
    <property type="evidence" value="ECO:0007669"/>
    <property type="project" value="InterPro"/>
</dbReference>
<proteinExistence type="predicted"/>
<evidence type="ECO:0000313" key="2">
    <source>
        <dbReference type="EMBL" id="PWE56979.1"/>
    </source>
</evidence>
<gene>
    <name evidence="2" type="ORF">DEM27_04865</name>
</gene>
<name>A0A2U2DUT7_9HYPH</name>
<dbReference type="AlphaFoldDB" id="A0A2U2DUT7"/>
<evidence type="ECO:0000313" key="3">
    <source>
        <dbReference type="Proteomes" id="UP000245252"/>
    </source>
</evidence>
<dbReference type="EMBL" id="QFBC01000002">
    <property type="protein sequence ID" value="PWE56979.1"/>
    <property type="molecule type" value="Genomic_DNA"/>
</dbReference>